<keyword evidence="1" id="KW-0802">TPR repeat</keyword>
<protein>
    <recommendedName>
        <fullName evidence="5">Tetratricopeptide repeat protein</fullName>
    </recommendedName>
</protein>
<proteinExistence type="predicted"/>
<feature type="transmembrane region" description="Helical" evidence="2">
    <location>
        <begin position="107"/>
        <end position="125"/>
    </location>
</feature>
<feature type="repeat" description="TPR" evidence="1">
    <location>
        <begin position="471"/>
        <end position="504"/>
    </location>
</feature>
<dbReference type="PROSITE" id="PS50005">
    <property type="entry name" value="TPR"/>
    <property type="match status" value="1"/>
</dbReference>
<keyword evidence="2" id="KW-0812">Transmembrane</keyword>
<dbReference type="AlphaFoldDB" id="A0A919BHF4"/>
<dbReference type="EMBL" id="BNCK01000004">
    <property type="protein sequence ID" value="GHF91437.1"/>
    <property type="molecule type" value="Genomic_DNA"/>
</dbReference>
<evidence type="ECO:0000256" key="1">
    <source>
        <dbReference type="PROSITE-ProRule" id="PRU00339"/>
    </source>
</evidence>
<dbReference type="SUPFAM" id="SSF48452">
    <property type="entry name" value="TPR-like"/>
    <property type="match status" value="2"/>
</dbReference>
<reference evidence="3" key="1">
    <citation type="journal article" date="2014" name="Int. J. Syst. Evol. Microbiol.">
        <title>Complete genome sequence of Corynebacterium casei LMG S-19264T (=DSM 44701T), isolated from a smear-ripened cheese.</title>
        <authorList>
            <consortium name="US DOE Joint Genome Institute (JGI-PGF)"/>
            <person name="Walter F."/>
            <person name="Albersmeier A."/>
            <person name="Kalinowski J."/>
            <person name="Ruckert C."/>
        </authorList>
    </citation>
    <scope>NUCLEOTIDE SEQUENCE</scope>
    <source>
        <strain evidence="3">KCTC 42731</strain>
    </source>
</reference>
<evidence type="ECO:0000256" key="2">
    <source>
        <dbReference type="SAM" id="Phobius"/>
    </source>
</evidence>
<keyword evidence="4" id="KW-1185">Reference proteome</keyword>
<dbReference type="SMART" id="SM00028">
    <property type="entry name" value="TPR"/>
    <property type="match status" value="4"/>
</dbReference>
<dbReference type="InterPro" id="IPR011990">
    <property type="entry name" value="TPR-like_helical_dom_sf"/>
</dbReference>
<accession>A0A919BHF4</accession>
<gene>
    <name evidence="3" type="ORF">GCM10017161_19100</name>
</gene>
<reference evidence="3" key="2">
    <citation type="submission" date="2020-09" db="EMBL/GenBank/DDBJ databases">
        <authorList>
            <person name="Sun Q."/>
            <person name="Kim S."/>
        </authorList>
    </citation>
    <scope>NUCLEOTIDE SEQUENCE</scope>
    <source>
        <strain evidence="3">KCTC 42731</strain>
    </source>
</reference>
<evidence type="ECO:0000313" key="3">
    <source>
        <dbReference type="EMBL" id="GHF91437.1"/>
    </source>
</evidence>
<dbReference type="Gene3D" id="1.25.40.10">
    <property type="entry name" value="Tetratricopeptide repeat domain"/>
    <property type="match status" value="3"/>
</dbReference>
<dbReference type="RefSeq" id="WP_189769743.1">
    <property type="nucleotide sequence ID" value="NZ_BNCK01000004.1"/>
</dbReference>
<dbReference type="InterPro" id="IPR019734">
    <property type="entry name" value="TPR_rpt"/>
</dbReference>
<keyword evidence="2" id="KW-1133">Transmembrane helix</keyword>
<keyword evidence="2" id="KW-0472">Membrane</keyword>
<comment type="caution">
    <text evidence="3">The sequence shown here is derived from an EMBL/GenBank/DDBJ whole genome shotgun (WGS) entry which is preliminary data.</text>
</comment>
<name>A0A919BHF4_9GAMM</name>
<sequence>MDKKAQRKRGVRADRKKLEHALFEAGFRTQAALAEEIATAENLESAPKDMVNRVFREIAVSPSSIERIAAVLGVEAYTLYLTSDTRPNIQPQPAEFSPPNNNKKLKYLLLLSLIVILLVLALTTADTIDSTNIRNTPNTALSSDELLNQQYQNVISKGIKPAIALYGAKDQRHILAEVRESLKNQFNVVPNTLTNTPESILFSQEIARKQIDFIYVLNSRGYGRHTLQHGHVYGKKLSLLVTQDIYLTKELKNNVNEISAVITNDIKSIFVANLPSRRHNFIGLTAAKFYVEGLDLLEKSYNLEYVKTAQSRFLNALQIAPKFADAHAGLCQAYIYESWSSDERYLLEQATKHCLAAKQLAPSKPFVVASNALLMRRTGNTEQAISLLDSFANKNAAIYYQLSYAQLEGYQKNVPQLTSLNVAKENIKKAIALDTSNWKYHFFLGVIEWNDGKRDLAIAATEKANTLDVNDIVLTNLGTLHYCAGNIEQAKQHYQTIINYNPNSYLPVEQLSTLYYFSENYNKAIELREKAIELAGDAGIHQMWGVLADMYATNEQQQQAINTYQQALAVLDRDYARGNQSEIDHAFRFYYTSRIELLTASEQIKPANKLKTIEQLSQSERLDLAATVRLGLLFQYFSPSSDSDNKYLNRAIAKCPIYKYTPAITAKNTNI</sequence>
<dbReference type="Pfam" id="PF13174">
    <property type="entry name" value="TPR_6"/>
    <property type="match status" value="1"/>
</dbReference>
<dbReference type="Proteomes" id="UP000623842">
    <property type="component" value="Unassembled WGS sequence"/>
</dbReference>
<evidence type="ECO:0000313" key="4">
    <source>
        <dbReference type="Proteomes" id="UP000623842"/>
    </source>
</evidence>
<evidence type="ECO:0008006" key="5">
    <source>
        <dbReference type="Google" id="ProtNLM"/>
    </source>
</evidence>
<organism evidence="3 4">
    <name type="scientific">Thalassotalea marina</name>
    <dbReference type="NCBI Taxonomy" id="1673741"/>
    <lineage>
        <taxon>Bacteria</taxon>
        <taxon>Pseudomonadati</taxon>
        <taxon>Pseudomonadota</taxon>
        <taxon>Gammaproteobacteria</taxon>
        <taxon>Alteromonadales</taxon>
        <taxon>Colwelliaceae</taxon>
        <taxon>Thalassotalea</taxon>
    </lineage>
</organism>